<evidence type="ECO:0000313" key="2">
    <source>
        <dbReference type="Proteomes" id="UP000410492"/>
    </source>
</evidence>
<dbReference type="Proteomes" id="UP000410492">
    <property type="component" value="Unassembled WGS sequence"/>
</dbReference>
<evidence type="ECO:0000313" key="1">
    <source>
        <dbReference type="EMBL" id="VEN61300.1"/>
    </source>
</evidence>
<gene>
    <name evidence="1" type="ORF">CALMAC_LOCUS18750</name>
</gene>
<protein>
    <submittedName>
        <fullName evidence="1">Uncharacterized protein</fullName>
    </submittedName>
</protein>
<name>A0A653DM43_CALMS</name>
<accession>A0A653DM43</accession>
<proteinExistence type="predicted"/>
<sequence>MDPKIRHVIAPSRRRHFTYLLLLLDKNNYKNNLFKIKTVYQRMRTHARGAHSET</sequence>
<organism evidence="1 2">
    <name type="scientific">Callosobruchus maculatus</name>
    <name type="common">Southern cowpea weevil</name>
    <name type="synonym">Pulse bruchid</name>
    <dbReference type="NCBI Taxonomy" id="64391"/>
    <lineage>
        <taxon>Eukaryota</taxon>
        <taxon>Metazoa</taxon>
        <taxon>Ecdysozoa</taxon>
        <taxon>Arthropoda</taxon>
        <taxon>Hexapoda</taxon>
        <taxon>Insecta</taxon>
        <taxon>Pterygota</taxon>
        <taxon>Neoptera</taxon>
        <taxon>Endopterygota</taxon>
        <taxon>Coleoptera</taxon>
        <taxon>Polyphaga</taxon>
        <taxon>Cucujiformia</taxon>
        <taxon>Chrysomeloidea</taxon>
        <taxon>Chrysomelidae</taxon>
        <taxon>Bruchinae</taxon>
        <taxon>Bruchini</taxon>
        <taxon>Callosobruchus</taxon>
    </lineage>
</organism>
<dbReference type="AlphaFoldDB" id="A0A653DM43"/>
<keyword evidence="2" id="KW-1185">Reference proteome</keyword>
<dbReference type="EMBL" id="CAACVG010013121">
    <property type="protein sequence ID" value="VEN61300.1"/>
    <property type="molecule type" value="Genomic_DNA"/>
</dbReference>
<dbReference type="OrthoDB" id="7851174at2759"/>
<reference evidence="1 2" key="1">
    <citation type="submission" date="2019-01" db="EMBL/GenBank/DDBJ databases">
        <authorList>
            <person name="Sayadi A."/>
        </authorList>
    </citation>
    <scope>NUCLEOTIDE SEQUENCE [LARGE SCALE GENOMIC DNA]</scope>
</reference>